<sequence length="576" mass="59531">MKLALPAVAAVMALTGAGIAFSGSDTAEAGEGLTLGVESQKPAQPSQAELRKRVGQAMEAVADGGAGNGAGARAGGAPAARIIGGSETTISAAPWMAQLHYYDEASDTGFLCGGVVIAPTKVATAAQCVKGAKWYAGGTVVVGTDQTPTQNTDGTWNWHNGTLLGAYRQWNHPGFSWSAGLDNDVAVLTLTTPVPAGVKPLPLAQPTDSALYEAGLDGKVYGWGKTTSGPGGRAQTLKVADADVVADTSCAAAYPGGFVKGHMLCAGAAPTGDDGTSETTCAGDSGGPLVVGGRLAGIVSGENCATAGKYGLYAKVSTYSAPIQARVDDANWNYDHTADLLARRASDGTLFGWTSKVTSLSRTFNHGYFGGYNLLVQGDLDRDDWEDLLVRASNGSVYWEHFSVVSGTWESKLVSTGWSAQKQILIPGDVTGDELTDVITVDPSGTMRVYPGKGNGALAAPVVTGTAWESFTMIRGHGDFTNDGKADIFARAKDGKTYLYKGTGVATRPWSAPVLVGAFQSMNAIVTTGDVNSDGHADVLTRDTTGKLWLYPAKGNGGFNPRVAFGTGWQAYNLFG</sequence>
<gene>
    <name evidence="1" type="ORF">WKI58_07005</name>
</gene>
<accession>A0ACC6QCS0</accession>
<evidence type="ECO:0000313" key="1">
    <source>
        <dbReference type="EMBL" id="MEJ8656275.1"/>
    </source>
</evidence>
<dbReference type="EMBL" id="JBBKAI010000002">
    <property type="protein sequence ID" value="MEJ8656275.1"/>
    <property type="molecule type" value="Genomic_DNA"/>
</dbReference>
<dbReference type="EC" id="3.4.21.-" evidence="1"/>
<keyword evidence="1" id="KW-0378">Hydrolase</keyword>
<evidence type="ECO:0000313" key="2">
    <source>
        <dbReference type="Proteomes" id="UP001375539"/>
    </source>
</evidence>
<organism evidence="1 2">
    <name type="scientific">Streptomyces pratisoli</name>
    <dbReference type="NCBI Taxonomy" id="3139917"/>
    <lineage>
        <taxon>Bacteria</taxon>
        <taxon>Bacillati</taxon>
        <taxon>Actinomycetota</taxon>
        <taxon>Actinomycetes</taxon>
        <taxon>Kitasatosporales</taxon>
        <taxon>Streptomycetaceae</taxon>
        <taxon>Streptomyces</taxon>
    </lineage>
</organism>
<name>A0ACC6QCS0_9ACTN</name>
<comment type="caution">
    <text evidence="1">The sequence shown here is derived from an EMBL/GenBank/DDBJ whole genome shotgun (WGS) entry which is preliminary data.</text>
</comment>
<protein>
    <submittedName>
        <fullName evidence="1">Trypsin-like serine protease</fullName>
        <ecNumber evidence="1">3.4.21.-</ecNumber>
    </submittedName>
</protein>
<reference evidence="1" key="1">
    <citation type="submission" date="2024-03" db="EMBL/GenBank/DDBJ databases">
        <title>Novel Streptomyces species of biotechnological and ecological value are a feature of Machair soil.</title>
        <authorList>
            <person name="Prole J.R."/>
            <person name="Goodfellow M."/>
            <person name="Allenby N."/>
            <person name="Ward A.C."/>
        </authorList>
    </citation>
    <scope>NUCLEOTIDE SEQUENCE</scope>
    <source>
        <strain evidence="1">MS1.AVA.4</strain>
    </source>
</reference>
<keyword evidence="2" id="KW-1185">Reference proteome</keyword>
<dbReference type="Proteomes" id="UP001375539">
    <property type="component" value="Unassembled WGS sequence"/>
</dbReference>
<proteinExistence type="predicted"/>